<dbReference type="GO" id="GO:0003677">
    <property type="term" value="F:DNA binding"/>
    <property type="evidence" value="ECO:0007669"/>
    <property type="project" value="UniProtKB-KW"/>
</dbReference>
<evidence type="ECO:0000256" key="2">
    <source>
        <dbReference type="SAM" id="MobiDB-lite"/>
    </source>
</evidence>
<dbReference type="Proteomes" id="UP001194468">
    <property type="component" value="Unassembled WGS sequence"/>
</dbReference>
<dbReference type="InterPro" id="IPR003511">
    <property type="entry name" value="HORMA_dom"/>
</dbReference>
<reference evidence="4" key="2">
    <citation type="journal article" date="2020" name="Nat. Commun.">
        <title>Large-scale genome sequencing of mycorrhizal fungi provides insights into the early evolution of symbiotic traits.</title>
        <authorList>
            <person name="Miyauchi S."/>
            <person name="Kiss E."/>
            <person name="Kuo A."/>
            <person name="Drula E."/>
            <person name="Kohler A."/>
            <person name="Sanchez-Garcia M."/>
            <person name="Morin E."/>
            <person name="Andreopoulos B."/>
            <person name="Barry K.W."/>
            <person name="Bonito G."/>
            <person name="Buee M."/>
            <person name="Carver A."/>
            <person name="Chen C."/>
            <person name="Cichocki N."/>
            <person name="Clum A."/>
            <person name="Culley D."/>
            <person name="Crous P.W."/>
            <person name="Fauchery L."/>
            <person name="Girlanda M."/>
            <person name="Hayes R.D."/>
            <person name="Keri Z."/>
            <person name="LaButti K."/>
            <person name="Lipzen A."/>
            <person name="Lombard V."/>
            <person name="Magnuson J."/>
            <person name="Maillard F."/>
            <person name="Murat C."/>
            <person name="Nolan M."/>
            <person name="Ohm R.A."/>
            <person name="Pangilinan J."/>
            <person name="Pereira M.F."/>
            <person name="Perotto S."/>
            <person name="Peter M."/>
            <person name="Pfister S."/>
            <person name="Riley R."/>
            <person name="Sitrit Y."/>
            <person name="Stielow J.B."/>
            <person name="Szollosi G."/>
            <person name="Zifcakova L."/>
            <person name="Stursova M."/>
            <person name="Spatafora J.W."/>
            <person name="Tedersoo L."/>
            <person name="Vaario L.M."/>
            <person name="Yamada A."/>
            <person name="Yan M."/>
            <person name="Wang P."/>
            <person name="Xu J."/>
            <person name="Bruns T."/>
            <person name="Baldrian P."/>
            <person name="Vilgalys R."/>
            <person name="Dunand C."/>
            <person name="Henrissat B."/>
            <person name="Grigoriev I.V."/>
            <person name="Hibbett D."/>
            <person name="Nagy L.G."/>
            <person name="Martin F.M."/>
        </authorList>
    </citation>
    <scope>NUCLEOTIDE SEQUENCE</scope>
    <source>
        <strain evidence="4">BED1</strain>
    </source>
</reference>
<reference evidence="4" key="1">
    <citation type="submission" date="2019-10" db="EMBL/GenBank/DDBJ databases">
        <authorList>
            <consortium name="DOE Joint Genome Institute"/>
            <person name="Kuo A."/>
            <person name="Miyauchi S."/>
            <person name="Kiss E."/>
            <person name="Drula E."/>
            <person name="Kohler A."/>
            <person name="Sanchez-Garcia M."/>
            <person name="Andreopoulos B."/>
            <person name="Barry K.W."/>
            <person name="Bonito G."/>
            <person name="Buee M."/>
            <person name="Carver A."/>
            <person name="Chen C."/>
            <person name="Cichocki N."/>
            <person name="Clum A."/>
            <person name="Culley D."/>
            <person name="Crous P.W."/>
            <person name="Fauchery L."/>
            <person name="Girlanda M."/>
            <person name="Hayes R."/>
            <person name="Keri Z."/>
            <person name="LaButti K."/>
            <person name="Lipzen A."/>
            <person name="Lombard V."/>
            <person name="Magnuson J."/>
            <person name="Maillard F."/>
            <person name="Morin E."/>
            <person name="Murat C."/>
            <person name="Nolan M."/>
            <person name="Ohm R."/>
            <person name="Pangilinan J."/>
            <person name="Pereira M."/>
            <person name="Perotto S."/>
            <person name="Peter M."/>
            <person name="Riley R."/>
            <person name="Sitrit Y."/>
            <person name="Stielow B."/>
            <person name="Szollosi G."/>
            <person name="Zifcakova L."/>
            <person name="Stursova M."/>
            <person name="Spatafora J.W."/>
            <person name="Tedersoo L."/>
            <person name="Vaario L.-M."/>
            <person name="Yamada A."/>
            <person name="Yan M."/>
            <person name="Wang P."/>
            <person name="Xu J."/>
            <person name="Bruns T."/>
            <person name="Baldrian P."/>
            <person name="Vilgalys R."/>
            <person name="Henrissat B."/>
            <person name="Grigoriev I.V."/>
            <person name="Hibbett D."/>
            <person name="Nagy L.G."/>
            <person name="Martin F.M."/>
        </authorList>
    </citation>
    <scope>NUCLEOTIDE SEQUENCE</scope>
    <source>
        <strain evidence="4">BED1</strain>
    </source>
</reference>
<dbReference type="SUPFAM" id="SSF56019">
    <property type="entry name" value="The spindle assembly checkpoint protein mad2"/>
    <property type="match status" value="1"/>
</dbReference>
<feature type="domain" description="HORMA" evidence="3">
    <location>
        <begin position="1"/>
        <end position="168"/>
    </location>
</feature>
<dbReference type="Gene3D" id="3.30.900.10">
    <property type="entry name" value="HORMA domain"/>
    <property type="match status" value="1"/>
</dbReference>
<keyword evidence="4" id="KW-0238">DNA-binding</keyword>
<accession>A0AAD4C114</accession>
<comment type="similarity">
    <text evidence="1">Belongs to the MAD2 family.</text>
</comment>
<evidence type="ECO:0000313" key="4">
    <source>
        <dbReference type="EMBL" id="KAF8445578.1"/>
    </source>
</evidence>
<gene>
    <name evidence="4" type="ORF">L210DRAFT_3527977</name>
</gene>
<organism evidence="4 5">
    <name type="scientific">Boletus edulis BED1</name>
    <dbReference type="NCBI Taxonomy" id="1328754"/>
    <lineage>
        <taxon>Eukaryota</taxon>
        <taxon>Fungi</taxon>
        <taxon>Dikarya</taxon>
        <taxon>Basidiomycota</taxon>
        <taxon>Agaricomycotina</taxon>
        <taxon>Agaricomycetes</taxon>
        <taxon>Agaricomycetidae</taxon>
        <taxon>Boletales</taxon>
        <taxon>Boletineae</taxon>
        <taxon>Boletaceae</taxon>
        <taxon>Boletoideae</taxon>
        <taxon>Boletus</taxon>
    </lineage>
</organism>
<sequence>MPVFQSRHPALNEYISGAVKAIADELASGNIQKVVIVIKDKDQVPLERFIFAVQNMIEVEAYNRDVSVQEAMTSAALSRYFRAFLVKLSMVESQLGSLEPQDDASFAILLELHDDKEPPIGPQDDMSQDPPPWVPADKQYTTLGTPDDAQLHLLRVVETGIVNLSLAVQESKEKLERLKKPPNKSDSDQNGKESEKPT</sequence>
<evidence type="ECO:0000259" key="3">
    <source>
        <dbReference type="PROSITE" id="PS50815"/>
    </source>
</evidence>
<dbReference type="InterPro" id="IPR036570">
    <property type="entry name" value="HORMA_dom_sf"/>
</dbReference>
<dbReference type="GO" id="GO:0016035">
    <property type="term" value="C:zeta DNA polymerase complex"/>
    <property type="evidence" value="ECO:0007669"/>
    <property type="project" value="TreeGrafter"/>
</dbReference>
<dbReference type="PROSITE" id="PS50815">
    <property type="entry name" value="HORMA"/>
    <property type="match status" value="1"/>
</dbReference>
<dbReference type="InterPro" id="IPR045091">
    <property type="entry name" value="Mad2-like"/>
</dbReference>
<dbReference type="AlphaFoldDB" id="A0AAD4C114"/>
<keyword evidence="5" id="KW-1185">Reference proteome</keyword>
<feature type="region of interest" description="Disordered" evidence="2">
    <location>
        <begin position="171"/>
        <end position="198"/>
    </location>
</feature>
<evidence type="ECO:0000313" key="5">
    <source>
        <dbReference type="Proteomes" id="UP001194468"/>
    </source>
</evidence>
<dbReference type="EMBL" id="WHUW01000005">
    <property type="protein sequence ID" value="KAF8445578.1"/>
    <property type="molecule type" value="Genomic_DNA"/>
</dbReference>
<protein>
    <submittedName>
        <fullName evidence="4">DNA-binding protein</fullName>
    </submittedName>
</protein>
<evidence type="ECO:0000256" key="1">
    <source>
        <dbReference type="ARBA" id="ARBA00010348"/>
    </source>
</evidence>
<dbReference type="PANTHER" id="PTHR11842">
    <property type="entry name" value="MITOTIC SPINDLE ASSEMBLY CHECKPOINT PROTEIN MAD2"/>
    <property type="match status" value="1"/>
</dbReference>
<proteinExistence type="inferred from homology"/>
<name>A0AAD4C114_BOLED</name>
<comment type="caution">
    <text evidence="4">The sequence shown here is derived from an EMBL/GenBank/DDBJ whole genome shotgun (WGS) entry which is preliminary data.</text>
</comment>
<dbReference type="PANTHER" id="PTHR11842:SF10">
    <property type="entry name" value="MITOTIC SPINDLE ASSEMBLY CHECKPOINT PROTEIN MAD2B"/>
    <property type="match status" value="1"/>
</dbReference>